<evidence type="ECO:0000313" key="2">
    <source>
        <dbReference type="EMBL" id="GBC60494.1"/>
    </source>
</evidence>
<organism evidence="2 3">
    <name type="scientific">Desulfonema ishimotonii</name>
    <dbReference type="NCBI Taxonomy" id="45657"/>
    <lineage>
        <taxon>Bacteria</taxon>
        <taxon>Pseudomonadati</taxon>
        <taxon>Thermodesulfobacteriota</taxon>
        <taxon>Desulfobacteria</taxon>
        <taxon>Desulfobacterales</taxon>
        <taxon>Desulfococcaceae</taxon>
        <taxon>Desulfonema</taxon>
    </lineage>
</organism>
<sequence length="185" mass="21988">MRSMSMALTLLLLFHPALLFPQKSPRHRFSHTENTYTFSGTFRIRADPACLLTILYEFDHFRQFMSHVKDIRCTRKGTGWYEVRYRYSRIFYSAETTFRRTLDLKKWKVDYEMISIRQSGLITPDIISITGYYSLTPEADGFRVTFFQQGKLASRMLSGVFFYHAEKEAIGFLKKMRQYARTHCH</sequence>
<gene>
    <name evidence="2" type="ORF">DENIS_1447</name>
</gene>
<reference evidence="3" key="1">
    <citation type="submission" date="2017-11" db="EMBL/GenBank/DDBJ databases">
        <authorList>
            <person name="Watanabe M."/>
            <person name="Kojima H."/>
        </authorList>
    </citation>
    <scope>NUCLEOTIDE SEQUENCE [LARGE SCALE GENOMIC DNA]</scope>
    <source>
        <strain evidence="3">Tokyo 01</strain>
    </source>
</reference>
<evidence type="ECO:0000256" key="1">
    <source>
        <dbReference type="SAM" id="SignalP"/>
    </source>
</evidence>
<keyword evidence="3" id="KW-1185">Reference proteome</keyword>
<reference evidence="3" key="2">
    <citation type="submission" date="2019-01" db="EMBL/GenBank/DDBJ databases">
        <title>Genome sequence of Desulfonema ishimotonii strain Tokyo 01.</title>
        <authorList>
            <person name="Fukui M."/>
        </authorList>
    </citation>
    <scope>NUCLEOTIDE SEQUENCE [LARGE SCALE GENOMIC DNA]</scope>
    <source>
        <strain evidence="3">Tokyo 01</strain>
    </source>
</reference>
<accession>A0A401FU67</accession>
<name>A0A401FU67_9BACT</name>
<evidence type="ECO:0008006" key="4">
    <source>
        <dbReference type="Google" id="ProtNLM"/>
    </source>
</evidence>
<proteinExistence type="predicted"/>
<dbReference type="InterPro" id="IPR023393">
    <property type="entry name" value="START-like_dom_sf"/>
</dbReference>
<keyword evidence="1" id="KW-0732">Signal</keyword>
<dbReference type="SUPFAM" id="SSF55961">
    <property type="entry name" value="Bet v1-like"/>
    <property type="match status" value="1"/>
</dbReference>
<protein>
    <recommendedName>
        <fullName evidence="4">Ribosome association toxin RatA</fullName>
    </recommendedName>
</protein>
<feature type="chain" id="PRO_5019214528" description="Ribosome association toxin RatA" evidence="1">
    <location>
        <begin position="20"/>
        <end position="185"/>
    </location>
</feature>
<dbReference type="EMBL" id="BEXT01000001">
    <property type="protein sequence ID" value="GBC60494.1"/>
    <property type="molecule type" value="Genomic_DNA"/>
</dbReference>
<evidence type="ECO:0000313" key="3">
    <source>
        <dbReference type="Proteomes" id="UP000288096"/>
    </source>
</evidence>
<dbReference type="AlphaFoldDB" id="A0A401FU67"/>
<dbReference type="Proteomes" id="UP000288096">
    <property type="component" value="Unassembled WGS sequence"/>
</dbReference>
<dbReference type="Gene3D" id="3.30.530.20">
    <property type="match status" value="1"/>
</dbReference>
<feature type="signal peptide" evidence="1">
    <location>
        <begin position="1"/>
        <end position="19"/>
    </location>
</feature>
<comment type="caution">
    <text evidence="2">The sequence shown here is derived from an EMBL/GenBank/DDBJ whole genome shotgun (WGS) entry which is preliminary data.</text>
</comment>